<organism evidence="1 2">
    <name type="scientific">Xenorhabdus taiwanensis</name>
    <dbReference type="NCBI Taxonomy" id="3085177"/>
    <lineage>
        <taxon>Bacteria</taxon>
        <taxon>Pseudomonadati</taxon>
        <taxon>Pseudomonadota</taxon>
        <taxon>Gammaproteobacteria</taxon>
        <taxon>Enterobacterales</taxon>
        <taxon>Morganellaceae</taxon>
        <taxon>Xenorhabdus</taxon>
    </lineage>
</organism>
<sequence length="112" mass="12737">MAKSPAERKATQRQRQQEAGVTKIELLVDNQELAMLKRNCALRRPGRDPYDVVEYLTLLIRKDDAELRQKMQALSTQQCEKCGDALPVTECCFSGDSACWNTLGWHALKLQL</sequence>
<name>A0ABN7C279_9GAMM</name>
<evidence type="ECO:0000313" key="2">
    <source>
        <dbReference type="Proteomes" id="UP001529514"/>
    </source>
</evidence>
<protein>
    <submittedName>
        <fullName evidence="1">Uncharacterized protein</fullName>
    </submittedName>
</protein>
<dbReference type="EMBL" id="AP028978">
    <property type="protein sequence ID" value="BET96456.1"/>
    <property type="molecule type" value="Genomic_DNA"/>
</dbReference>
<evidence type="ECO:0000313" key="1">
    <source>
        <dbReference type="EMBL" id="BET96456.1"/>
    </source>
</evidence>
<reference evidence="1 2" key="1">
    <citation type="submission" date="2023-10" db="EMBL/GenBank/DDBJ databases">
        <title>Xenorhabdus taiwanensis sp. nov., a symbiotic bacterium associated with the entomopathogenic nematode Steinernema taiwanensis.</title>
        <authorList>
            <person name="Tseng C.T."/>
            <person name="Shu H.Y."/>
            <person name="Chen M.H."/>
            <person name="Fang Y.J."/>
            <person name="Wu T.L."/>
            <person name="Lin Y.C."/>
            <person name="Huang C.J."/>
        </authorList>
    </citation>
    <scope>NUCLEOTIDE SEQUENCE [LARGE SCALE GENOMIC DNA]</scope>
    <source>
        <strain evidence="1 2">TCT-1</strain>
    </source>
</reference>
<keyword evidence="2" id="KW-1185">Reference proteome</keyword>
<accession>A0ABN7C279</accession>
<dbReference type="Proteomes" id="UP001529514">
    <property type="component" value="Chromosome"/>
</dbReference>
<proteinExistence type="predicted"/>
<dbReference type="RefSeq" id="WP_374053247.1">
    <property type="nucleotide sequence ID" value="NZ_AP028978.1"/>
</dbReference>
<gene>
    <name evidence="1" type="ORF">TCT1_13770</name>
</gene>